<organism evidence="1 2">
    <name type="scientific">Racocetra persica</name>
    <dbReference type="NCBI Taxonomy" id="160502"/>
    <lineage>
        <taxon>Eukaryota</taxon>
        <taxon>Fungi</taxon>
        <taxon>Fungi incertae sedis</taxon>
        <taxon>Mucoromycota</taxon>
        <taxon>Glomeromycotina</taxon>
        <taxon>Glomeromycetes</taxon>
        <taxon>Diversisporales</taxon>
        <taxon>Gigasporaceae</taxon>
        <taxon>Racocetra</taxon>
    </lineage>
</organism>
<evidence type="ECO:0000313" key="1">
    <source>
        <dbReference type="EMBL" id="CAG8808606.1"/>
    </source>
</evidence>
<accession>A0ACA9RS89</accession>
<protein>
    <submittedName>
        <fullName evidence="1">5599_t:CDS:1</fullName>
    </submittedName>
</protein>
<dbReference type="EMBL" id="CAJVQC010069057">
    <property type="protein sequence ID" value="CAG8808606.1"/>
    <property type="molecule type" value="Genomic_DNA"/>
</dbReference>
<sequence>QQNKPIFSFIEEYLEQFSSFIKENIIVQNFETDLDDLIAQFYFNSEDFYNIFRSAF</sequence>
<reference evidence="1" key="1">
    <citation type="submission" date="2021-06" db="EMBL/GenBank/DDBJ databases">
        <authorList>
            <person name="Kallberg Y."/>
            <person name="Tangrot J."/>
            <person name="Rosling A."/>
        </authorList>
    </citation>
    <scope>NUCLEOTIDE SEQUENCE</scope>
    <source>
        <strain evidence="1">MA461A</strain>
    </source>
</reference>
<proteinExistence type="predicted"/>
<comment type="caution">
    <text evidence="1">The sequence shown here is derived from an EMBL/GenBank/DDBJ whole genome shotgun (WGS) entry which is preliminary data.</text>
</comment>
<dbReference type="Proteomes" id="UP000789920">
    <property type="component" value="Unassembled WGS sequence"/>
</dbReference>
<feature type="non-terminal residue" evidence="1">
    <location>
        <position position="56"/>
    </location>
</feature>
<name>A0ACA9RS89_9GLOM</name>
<keyword evidence="2" id="KW-1185">Reference proteome</keyword>
<evidence type="ECO:0000313" key="2">
    <source>
        <dbReference type="Proteomes" id="UP000789920"/>
    </source>
</evidence>
<gene>
    <name evidence="1" type="ORF">RPERSI_LOCUS22663</name>
</gene>
<feature type="non-terminal residue" evidence="1">
    <location>
        <position position="1"/>
    </location>
</feature>